<dbReference type="EMBL" id="LFMY01000009">
    <property type="protein sequence ID" value="OKL58747.1"/>
    <property type="molecule type" value="Genomic_DNA"/>
</dbReference>
<dbReference type="InterPro" id="IPR021765">
    <property type="entry name" value="UstYa-like"/>
</dbReference>
<keyword evidence="3" id="KW-0812">Transmembrane</keyword>
<reference evidence="4 5" key="1">
    <citation type="submission" date="2015-06" db="EMBL/GenBank/DDBJ databases">
        <title>Talaromyces atroroseus IBT 11181 draft genome.</title>
        <authorList>
            <person name="Rasmussen K.B."/>
            <person name="Rasmussen S."/>
            <person name="Petersen B."/>
            <person name="Sicheritz-Ponten T."/>
            <person name="Mortensen U.H."/>
            <person name="Thrane U."/>
        </authorList>
    </citation>
    <scope>NUCLEOTIDE SEQUENCE [LARGE SCALE GENOMIC DNA]</scope>
    <source>
        <strain evidence="4 5">IBT 11181</strain>
    </source>
</reference>
<dbReference type="Proteomes" id="UP000214365">
    <property type="component" value="Unassembled WGS sequence"/>
</dbReference>
<dbReference type="AlphaFoldDB" id="A0A225AZ10"/>
<dbReference type="RefSeq" id="XP_020118868.1">
    <property type="nucleotide sequence ID" value="XM_020268609.1"/>
</dbReference>
<evidence type="ECO:0000256" key="3">
    <source>
        <dbReference type="SAM" id="Phobius"/>
    </source>
</evidence>
<evidence type="ECO:0000313" key="4">
    <source>
        <dbReference type="EMBL" id="OKL58747.1"/>
    </source>
</evidence>
<comment type="caution">
    <text evidence="4">The sequence shown here is derived from an EMBL/GenBank/DDBJ whole genome shotgun (WGS) entry which is preliminary data.</text>
</comment>
<evidence type="ECO:0000256" key="2">
    <source>
        <dbReference type="SAM" id="MobiDB-lite"/>
    </source>
</evidence>
<gene>
    <name evidence="4" type="ORF">UA08_06301</name>
</gene>
<sequence>MGAAYTDEHRDSESSYNGEEDGLVSGVPRALGKKRFAAMIKLIPAFFVASLILNVAQFVYLAVHKPQCRSLFAKLPEREIEIPFHYATEYSDDEHTLEEKDALWNAIDVSDGFIAITHEEADRLGAPRSQVFPWDINKGMYVTHGYHALHCTVLLHAYTYDSHIGKKPLVSYHHIEHCLDLLRQDIICAADDFLDYTKDHGDQFLVAEGQPRQCRDWSKLEAWVKERSSCYKTVNITRAGEDHGIAHQLDRYTYCPPGSPYEPLVRAYKDLARVNSGNLDHSAFSELTPEEQMAELESVNEHNSAILNEGA</sequence>
<evidence type="ECO:0000313" key="5">
    <source>
        <dbReference type="Proteomes" id="UP000214365"/>
    </source>
</evidence>
<dbReference type="PANTHER" id="PTHR33365:SF6">
    <property type="entry name" value="OXIDASE USTYA"/>
    <property type="match status" value="1"/>
</dbReference>
<dbReference type="Pfam" id="PF11807">
    <property type="entry name" value="UstYa"/>
    <property type="match status" value="1"/>
</dbReference>
<dbReference type="PANTHER" id="PTHR33365">
    <property type="entry name" value="YALI0B05434P"/>
    <property type="match status" value="1"/>
</dbReference>
<feature type="region of interest" description="Disordered" evidence="2">
    <location>
        <begin position="1"/>
        <end position="22"/>
    </location>
</feature>
<dbReference type="STRING" id="1441469.A0A225AZ10"/>
<dbReference type="OrthoDB" id="3687641at2759"/>
<accession>A0A225AZ10</accession>
<protein>
    <submittedName>
        <fullName evidence="4">Uncharacterized protein</fullName>
    </submittedName>
</protein>
<keyword evidence="3" id="KW-1133">Transmembrane helix</keyword>
<keyword evidence="5" id="KW-1185">Reference proteome</keyword>
<name>A0A225AZ10_TALAT</name>
<proteinExistence type="inferred from homology"/>
<dbReference type="GeneID" id="31006057"/>
<evidence type="ECO:0000256" key="1">
    <source>
        <dbReference type="ARBA" id="ARBA00035112"/>
    </source>
</evidence>
<keyword evidence="3" id="KW-0472">Membrane</keyword>
<dbReference type="GO" id="GO:0043386">
    <property type="term" value="P:mycotoxin biosynthetic process"/>
    <property type="evidence" value="ECO:0007669"/>
    <property type="project" value="InterPro"/>
</dbReference>
<feature type="transmembrane region" description="Helical" evidence="3">
    <location>
        <begin position="42"/>
        <end position="63"/>
    </location>
</feature>
<feature type="compositionally biased region" description="Basic and acidic residues" evidence="2">
    <location>
        <begin position="1"/>
        <end position="13"/>
    </location>
</feature>
<organism evidence="4 5">
    <name type="scientific">Talaromyces atroroseus</name>
    <dbReference type="NCBI Taxonomy" id="1441469"/>
    <lineage>
        <taxon>Eukaryota</taxon>
        <taxon>Fungi</taxon>
        <taxon>Dikarya</taxon>
        <taxon>Ascomycota</taxon>
        <taxon>Pezizomycotina</taxon>
        <taxon>Eurotiomycetes</taxon>
        <taxon>Eurotiomycetidae</taxon>
        <taxon>Eurotiales</taxon>
        <taxon>Trichocomaceae</taxon>
        <taxon>Talaromyces</taxon>
        <taxon>Talaromyces sect. Trachyspermi</taxon>
    </lineage>
</organism>
<comment type="similarity">
    <text evidence="1">Belongs to the ustYa family.</text>
</comment>